<feature type="transmembrane region" description="Helical" evidence="1">
    <location>
        <begin position="270"/>
        <end position="290"/>
    </location>
</feature>
<proteinExistence type="predicted"/>
<dbReference type="OrthoDB" id="9970252at2"/>
<gene>
    <name evidence="2" type="ORF">SAMN04488541_10404</name>
</gene>
<evidence type="ECO:0000313" key="2">
    <source>
        <dbReference type="EMBL" id="SFF48105.1"/>
    </source>
</evidence>
<feature type="transmembrane region" description="Helical" evidence="1">
    <location>
        <begin position="100"/>
        <end position="123"/>
    </location>
</feature>
<dbReference type="Proteomes" id="UP000199513">
    <property type="component" value="Unassembled WGS sequence"/>
</dbReference>
<organism evidence="2 3">
    <name type="scientific">Thermoflexibacter ruber</name>
    <dbReference type="NCBI Taxonomy" id="1003"/>
    <lineage>
        <taxon>Bacteria</taxon>
        <taxon>Pseudomonadati</taxon>
        <taxon>Bacteroidota</taxon>
        <taxon>Cytophagia</taxon>
        <taxon>Cytophagales</taxon>
        <taxon>Thermoflexibacteraceae</taxon>
        <taxon>Thermoflexibacter</taxon>
    </lineage>
</organism>
<name>A0A1I2J0B6_9BACT</name>
<accession>A0A1I2J0B6</accession>
<dbReference type="EMBL" id="FONY01000040">
    <property type="protein sequence ID" value="SFF48105.1"/>
    <property type="molecule type" value="Genomic_DNA"/>
</dbReference>
<evidence type="ECO:0000313" key="3">
    <source>
        <dbReference type="Proteomes" id="UP000199513"/>
    </source>
</evidence>
<dbReference type="AlphaFoldDB" id="A0A1I2J0B6"/>
<sequence length="432" mass="49067">MSKFNTYFSKFSAKAPSQIHQPNQFAESSRQSRELGYYEEAIKDLEPLPYAVSYRFVFLLAKLYANAYHIVSTLLGLACIYLLVNVFVGFENMPKGVHPIVLWGIAILLSILLIVLLVGIEMIKGNLSNTFFRNKVIKNKNKSATLVGLVGMMTISILISAVGGAVISLKTSDKTGEIKNIYLSQSDSIRNYYQTKIQTLQAEINATNQLKASRLKRSPMWGLTKEESNTLNHNKTQLAKLENQLQSDLLSLKSDYQGDMTKNLMQSTNAAWVVAGIVFVLEMLLLWAYSFQWEYRAEAKAEAVNFQVLELEKKASSKNEPKIEKIDNDYDKMKEVLQQLINGQQNFQIASTNAPVQPQKVGYKFGLQAVHNEAEKLKPQHEFVLREGNRVCLHCGNLYEYKIHNQKFCSEKCRVEAWQQKTGKVLKKAKKE</sequence>
<dbReference type="RefSeq" id="WP_143090982.1">
    <property type="nucleotide sequence ID" value="NZ_FONY01000040.1"/>
</dbReference>
<keyword evidence="1" id="KW-0472">Membrane</keyword>
<evidence type="ECO:0000256" key="1">
    <source>
        <dbReference type="SAM" id="Phobius"/>
    </source>
</evidence>
<feature type="transmembrane region" description="Helical" evidence="1">
    <location>
        <begin position="63"/>
        <end position="88"/>
    </location>
</feature>
<reference evidence="2 3" key="1">
    <citation type="submission" date="2016-10" db="EMBL/GenBank/DDBJ databases">
        <authorList>
            <person name="de Groot N.N."/>
        </authorList>
    </citation>
    <scope>NUCLEOTIDE SEQUENCE [LARGE SCALE GENOMIC DNA]</scope>
    <source>
        <strain>GEY</strain>
        <strain evidence="3">DSM 9560</strain>
    </source>
</reference>
<protein>
    <submittedName>
        <fullName evidence="2">Uncharacterized protein</fullName>
    </submittedName>
</protein>
<keyword evidence="1" id="KW-1133">Transmembrane helix</keyword>
<feature type="transmembrane region" description="Helical" evidence="1">
    <location>
        <begin position="144"/>
        <end position="167"/>
    </location>
</feature>
<keyword evidence="3" id="KW-1185">Reference proteome</keyword>
<keyword evidence="1" id="KW-0812">Transmembrane</keyword>